<dbReference type="EMBL" id="MU795315">
    <property type="protein sequence ID" value="KAJ3807343.1"/>
    <property type="molecule type" value="Genomic_DNA"/>
</dbReference>
<reference evidence="1" key="1">
    <citation type="submission" date="2022-09" db="EMBL/GenBank/DDBJ databases">
        <title>A Global Phylogenomic Analysis of the Shiitake Genus Lentinula.</title>
        <authorList>
            <consortium name="DOE Joint Genome Institute"/>
            <person name="Sierra-Patev S."/>
            <person name="Min B."/>
            <person name="Naranjo-Ortiz M."/>
            <person name="Looney B."/>
            <person name="Konkel Z."/>
            <person name="Slot J.C."/>
            <person name="Sakamoto Y."/>
            <person name="Steenwyk J.L."/>
            <person name="Rokas A."/>
            <person name="Carro J."/>
            <person name="Camarero S."/>
            <person name="Ferreira P."/>
            <person name="Molpeceres G."/>
            <person name="Ruiz-Duenas F.J."/>
            <person name="Serrano A."/>
            <person name="Henrissat B."/>
            <person name="Drula E."/>
            <person name="Hughes K.W."/>
            <person name="Mata J.L."/>
            <person name="Ishikawa N.K."/>
            <person name="Vargas-Isla R."/>
            <person name="Ushijima S."/>
            <person name="Smith C.A."/>
            <person name="Ahrendt S."/>
            <person name="Andreopoulos W."/>
            <person name="He G."/>
            <person name="Labutti K."/>
            <person name="Lipzen A."/>
            <person name="Ng V."/>
            <person name="Riley R."/>
            <person name="Sandor L."/>
            <person name="Barry K."/>
            <person name="Martinez A.T."/>
            <person name="Xiao Y."/>
            <person name="Gibbons J.G."/>
            <person name="Terashima K."/>
            <person name="Grigoriev I.V."/>
            <person name="Hibbett D.S."/>
        </authorList>
    </citation>
    <scope>NUCLEOTIDE SEQUENCE</scope>
    <source>
        <strain evidence="1">TMI1499</strain>
    </source>
</reference>
<feature type="non-terminal residue" evidence="1">
    <location>
        <position position="90"/>
    </location>
</feature>
<dbReference type="Proteomes" id="UP001163835">
    <property type="component" value="Unassembled WGS sequence"/>
</dbReference>
<comment type="caution">
    <text evidence="1">The sequence shown here is derived from an EMBL/GenBank/DDBJ whole genome shotgun (WGS) entry which is preliminary data.</text>
</comment>
<feature type="non-terminal residue" evidence="1">
    <location>
        <position position="1"/>
    </location>
</feature>
<protein>
    <submittedName>
        <fullName evidence="1">Uncharacterized protein</fullName>
    </submittedName>
</protein>
<sequence length="90" mass="10703">PSNSLHHYHRPHLPIIPDLRFEPSYLRSIQPYIHLRTSKHKSTKKEIQEAGVKQDDENELKEVIEVEWMHVLWVTARDQILSPLFQGALW</sequence>
<gene>
    <name evidence="1" type="ORF">F5876DRAFT_18108</name>
</gene>
<evidence type="ECO:0000313" key="1">
    <source>
        <dbReference type="EMBL" id="KAJ3807343.1"/>
    </source>
</evidence>
<accession>A0ACC1TRQ9</accession>
<evidence type="ECO:0000313" key="2">
    <source>
        <dbReference type="Proteomes" id="UP001163835"/>
    </source>
</evidence>
<name>A0ACC1TRQ9_9AGAR</name>
<keyword evidence="2" id="KW-1185">Reference proteome</keyword>
<proteinExistence type="predicted"/>
<organism evidence="1 2">
    <name type="scientific">Lentinula aff. lateritia</name>
    <dbReference type="NCBI Taxonomy" id="2804960"/>
    <lineage>
        <taxon>Eukaryota</taxon>
        <taxon>Fungi</taxon>
        <taxon>Dikarya</taxon>
        <taxon>Basidiomycota</taxon>
        <taxon>Agaricomycotina</taxon>
        <taxon>Agaricomycetes</taxon>
        <taxon>Agaricomycetidae</taxon>
        <taxon>Agaricales</taxon>
        <taxon>Marasmiineae</taxon>
        <taxon>Omphalotaceae</taxon>
        <taxon>Lentinula</taxon>
    </lineage>
</organism>